<organism evidence="2 3">
    <name type="scientific">Batillaria attramentaria</name>
    <dbReference type="NCBI Taxonomy" id="370345"/>
    <lineage>
        <taxon>Eukaryota</taxon>
        <taxon>Metazoa</taxon>
        <taxon>Spiralia</taxon>
        <taxon>Lophotrochozoa</taxon>
        <taxon>Mollusca</taxon>
        <taxon>Gastropoda</taxon>
        <taxon>Caenogastropoda</taxon>
        <taxon>Sorbeoconcha</taxon>
        <taxon>Cerithioidea</taxon>
        <taxon>Batillariidae</taxon>
        <taxon>Batillaria</taxon>
    </lineage>
</organism>
<accession>A0ABD0L6H6</accession>
<dbReference type="EMBL" id="JACVVK020000079">
    <property type="protein sequence ID" value="KAK7494959.1"/>
    <property type="molecule type" value="Genomic_DNA"/>
</dbReference>
<protein>
    <recommendedName>
        <fullName evidence="1">G-protein coupled receptors family 2 profile 1 domain-containing protein</fullName>
    </recommendedName>
</protein>
<evidence type="ECO:0000313" key="2">
    <source>
        <dbReference type="EMBL" id="KAK7494959.1"/>
    </source>
</evidence>
<feature type="domain" description="G-protein coupled receptors family 2 profile 1" evidence="1">
    <location>
        <begin position="28"/>
        <end position="80"/>
    </location>
</feature>
<dbReference type="PROSITE" id="PS50227">
    <property type="entry name" value="G_PROTEIN_RECEP_F2_3"/>
    <property type="match status" value="1"/>
</dbReference>
<name>A0ABD0L6H6_9CAEN</name>
<dbReference type="AlphaFoldDB" id="A0ABD0L6H6"/>
<dbReference type="Proteomes" id="UP001519460">
    <property type="component" value="Unassembled WGS sequence"/>
</dbReference>
<dbReference type="SUPFAM" id="SSF111418">
    <property type="entry name" value="Hormone receptor domain"/>
    <property type="match status" value="1"/>
</dbReference>
<feature type="non-terminal residue" evidence="2">
    <location>
        <position position="80"/>
    </location>
</feature>
<dbReference type="Gene3D" id="4.10.1240.10">
    <property type="entry name" value="GPCR, family 2, extracellular hormone receptor domain"/>
    <property type="match status" value="1"/>
</dbReference>
<gene>
    <name evidence="2" type="ORF">BaRGS_00013838</name>
</gene>
<proteinExistence type="predicted"/>
<keyword evidence="3" id="KW-1185">Reference proteome</keyword>
<dbReference type="PROSITE" id="PS00649">
    <property type="entry name" value="G_PROTEIN_RECEP_F2_1"/>
    <property type="match status" value="1"/>
</dbReference>
<sequence length="80" mass="9267">MDSGSQNATLRPMIRRVHYPIDYEAKAECIDNVLSKPYPKDGRVYCNATFDDWLCWDYTPAGTTAFQRCPYEFMAGFNKD</sequence>
<evidence type="ECO:0000313" key="3">
    <source>
        <dbReference type="Proteomes" id="UP001519460"/>
    </source>
</evidence>
<dbReference type="InterPro" id="IPR017983">
    <property type="entry name" value="GPCR_2_secretin-like_CS"/>
</dbReference>
<evidence type="ECO:0000259" key="1">
    <source>
        <dbReference type="PROSITE" id="PS50227"/>
    </source>
</evidence>
<reference evidence="2 3" key="1">
    <citation type="journal article" date="2023" name="Sci. Data">
        <title>Genome assembly of the Korean intertidal mud-creeper Batillaria attramentaria.</title>
        <authorList>
            <person name="Patra A.K."/>
            <person name="Ho P.T."/>
            <person name="Jun S."/>
            <person name="Lee S.J."/>
            <person name="Kim Y."/>
            <person name="Won Y.J."/>
        </authorList>
    </citation>
    <scope>NUCLEOTIDE SEQUENCE [LARGE SCALE GENOMIC DNA]</scope>
    <source>
        <strain evidence="2">Wonlab-2016</strain>
    </source>
</reference>
<comment type="caution">
    <text evidence="2">The sequence shown here is derived from an EMBL/GenBank/DDBJ whole genome shotgun (WGS) entry which is preliminary data.</text>
</comment>
<dbReference type="InterPro" id="IPR001879">
    <property type="entry name" value="GPCR_2_extracellular_dom"/>
</dbReference>
<dbReference type="InterPro" id="IPR036445">
    <property type="entry name" value="GPCR_2_extracell_dom_sf"/>
</dbReference>
<dbReference type="Pfam" id="PF02793">
    <property type="entry name" value="HRM"/>
    <property type="match status" value="1"/>
</dbReference>